<dbReference type="GO" id="GO:0003700">
    <property type="term" value="F:DNA-binding transcription factor activity"/>
    <property type="evidence" value="ECO:0007669"/>
    <property type="project" value="InterPro"/>
</dbReference>
<evidence type="ECO:0000259" key="4">
    <source>
        <dbReference type="PROSITE" id="PS01124"/>
    </source>
</evidence>
<dbReference type="Pfam" id="PF12625">
    <property type="entry name" value="Arabinose_bd"/>
    <property type="match status" value="1"/>
</dbReference>
<dbReference type="SUPFAM" id="SSF46689">
    <property type="entry name" value="Homeodomain-like"/>
    <property type="match status" value="1"/>
</dbReference>
<reference evidence="5 8" key="2">
    <citation type="submission" date="2018-08" db="EMBL/GenBank/DDBJ databases">
        <title>Draft genome sequence of Pseudoalteromonas donghaensis HJ51.</title>
        <authorList>
            <person name="Oh J."/>
            <person name="Roh D."/>
        </authorList>
    </citation>
    <scope>NUCLEOTIDE SEQUENCE [LARGE SCALE GENOMIC DNA]</scope>
    <source>
        <strain evidence="5 8">HJ51</strain>
    </source>
</reference>
<evidence type="ECO:0000256" key="3">
    <source>
        <dbReference type="ARBA" id="ARBA00023163"/>
    </source>
</evidence>
<accession>A0AAD0RXH1</accession>
<evidence type="ECO:0000313" key="8">
    <source>
        <dbReference type="Proteomes" id="UP000264605"/>
    </source>
</evidence>
<proteinExistence type="predicted"/>
<dbReference type="InterPro" id="IPR009057">
    <property type="entry name" value="Homeodomain-like_sf"/>
</dbReference>
<dbReference type="GO" id="GO:0000976">
    <property type="term" value="F:transcription cis-regulatory region binding"/>
    <property type="evidence" value="ECO:0007669"/>
    <property type="project" value="TreeGrafter"/>
</dbReference>
<keyword evidence="2 6" id="KW-0238">DNA-binding</keyword>
<dbReference type="InterPro" id="IPR018060">
    <property type="entry name" value="HTH_AraC"/>
</dbReference>
<dbReference type="PROSITE" id="PS01124">
    <property type="entry name" value="HTH_ARAC_FAMILY_2"/>
    <property type="match status" value="1"/>
</dbReference>
<feature type="domain" description="HTH araC/xylS-type" evidence="4">
    <location>
        <begin position="230"/>
        <end position="326"/>
    </location>
</feature>
<dbReference type="AlphaFoldDB" id="A0AAD0RXH1"/>
<evidence type="ECO:0000313" key="5">
    <source>
        <dbReference type="EMBL" id="AXV64455.1"/>
    </source>
</evidence>
<dbReference type="RefSeq" id="WP_036970703.1">
    <property type="nucleotide sequence ID" value="NZ_CP032090.1"/>
</dbReference>
<dbReference type="Proteomes" id="UP000264605">
    <property type="component" value="Chromosome"/>
</dbReference>
<keyword evidence="3" id="KW-0804">Transcription</keyword>
<dbReference type="GO" id="GO:0005829">
    <property type="term" value="C:cytosol"/>
    <property type="evidence" value="ECO:0007669"/>
    <property type="project" value="TreeGrafter"/>
</dbReference>
<dbReference type="PANTHER" id="PTHR47894">
    <property type="entry name" value="HTH-TYPE TRANSCRIPTIONAL REGULATOR GADX"/>
    <property type="match status" value="1"/>
</dbReference>
<evidence type="ECO:0000256" key="1">
    <source>
        <dbReference type="ARBA" id="ARBA00023015"/>
    </source>
</evidence>
<dbReference type="SMART" id="SM00342">
    <property type="entry name" value="HTH_ARAC"/>
    <property type="match status" value="1"/>
</dbReference>
<evidence type="ECO:0000313" key="6">
    <source>
        <dbReference type="EMBL" id="SFT60692.1"/>
    </source>
</evidence>
<dbReference type="Proteomes" id="UP000183805">
    <property type="component" value="Unassembled WGS sequence"/>
</dbReference>
<protein>
    <submittedName>
        <fullName evidence="5">AraC family transcriptional regulator</fullName>
    </submittedName>
    <submittedName>
        <fullName evidence="6">AraC-type DNA-binding protein</fullName>
    </submittedName>
</protein>
<dbReference type="InterPro" id="IPR032687">
    <property type="entry name" value="AraC-type_N"/>
</dbReference>
<dbReference type="EMBL" id="FPAZ01000005">
    <property type="protein sequence ID" value="SFT60692.1"/>
    <property type="molecule type" value="Genomic_DNA"/>
</dbReference>
<name>A0AAD0RXH1_9GAMM</name>
<evidence type="ECO:0000256" key="2">
    <source>
        <dbReference type="ARBA" id="ARBA00023125"/>
    </source>
</evidence>
<dbReference type="GeneID" id="99504558"/>
<dbReference type="PANTHER" id="PTHR47894:SF1">
    <property type="entry name" value="HTH-TYPE TRANSCRIPTIONAL REGULATOR VQSM"/>
    <property type="match status" value="1"/>
</dbReference>
<reference evidence="6 7" key="1">
    <citation type="submission" date="2016-10" db="EMBL/GenBank/DDBJ databases">
        <authorList>
            <person name="Varghese N."/>
            <person name="Submissions S."/>
        </authorList>
    </citation>
    <scope>NUCLEOTIDE SEQUENCE [LARGE SCALE GENOMIC DNA]</scope>
    <source>
        <strain evidence="6 7">CGMCC 1.8499</strain>
    </source>
</reference>
<organism evidence="5 8">
    <name type="scientific">Pseudoalteromonas lipolytica</name>
    <dbReference type="NCBI Taxonomy" id="570156"/>
    <lineage>
        <taxon>Bacteria</taxon>
        <taxon>Pseudomonadati</taxon>
        <taxon>Pseudomonadota</taxon>
        <taxon>Gammaproteobacteria</taxon>
        <taxon>Alteromonadales</taxon>
        <taxon>Pseudoalteromonadaceae</taxon>
        <taxon>Pseudoalteromonas</taxon>
    </lineage>
</organism>
<keyword evidence="1" id="KW-0805">Transcription regulation</keyword>
<dbReference type="Gene3D" id="1.10.10.60">
    <property type="entry name" value="Homeodomain-like"/>
    <property type="match status" value="1"/>
</dbReference>
<dbReference type="Pfam" id="PF12833">
    <property type="entry name" value="HTH_18"/>
    <property type="match status" value="1"/>
</dbReference>
<dbReference type="KEGG" id="pdj:D0907_03730"/>
<evidence type="ECO:0000313" key="7">
    <source>
        <dbReference type="Proteomes" id="UP000183805"/>
    </source>
</evidence>
<keyword evidence="7" id="KW-1185">Reference proteome</keyword>
<dbReference type="EMBL" id="CP032090">
    <property type="protein sequence ID" value="AXV64455.1"/>
    <property type="molecule type" value="Genomic_DNA"/>
</dbReference>
<sequence>MFYVNSQIIRSLVYFLQKQGLEKEQLHALLAERRCYLNETSYRFPVSDYESLMHYADTQLKQEHIGLLFGQSLKAQNWGLLGHVALVSQNLEKALQHAQRLNSLVRNIGRIELRKVQQQCQLSWHARSPIRHYMVDELFSSWLSFANHCCQQNAELALEKVTLTRPIPSTASVHIYQHTFNCPIEFGAKSNSLIFNEKLLNSRLHSPNPELEQLLLSQAGDLTPYADHINELNAFIACQFPVIPSVEQAALQLGLKKRSLQRYLTGQQLSFTKLIDQQRKQHAKRMLLQGYSVLEISNKLGFSEQSALQRAFKRWYDTTPKKFLNEHMF</sequence>
<gene>
    <name evidence="5" type="ORF">D0907_03730</name>
    <name evidence="6" type="ORF">SAMN04487854_105247</name>
</gene>